<evidence type="ECO:0000256" key="1">
    <source>
        <dbReference type="SAM" id="MobiDB-lite"/>
    </source>
</evidence>
<organism evidence="2 3">
    <name type="scientific">Paspalum notatum var. saurae</name>
    <dbReference type="NCBI Taxonomy" id="547442"/>
    <lineage>
        <taxon>Eukaryota</taxon>
        <taxon>Viridiplantae</taxon>
        <taxon>Streptophyta</taxon>
        <taxon>Embryophyta</taxon>
        <taxon>Tracheophyta</taxon>
        <taxon>Spermatophyta</taxon>
        <taxon>Magnoliopsida</taxon>
        <taxon>Liliopsida</taxon>
        <taxon>Poales</taxon>
        <taxon>Poaceae</taxon>
        <taxon>PACMAD clade</taxon>
        <taxon>Panicoideae</taxon>
        <taxon>Andropogonodae</taxon>
        <taxon>Paspaleae</taxon>
        <taxon>Paspalinae</taxon>
        <taxon>Paspalum</taxon>
    </lineage>
</organism>
<accession>A0AAQ3SQD1</accession>
<feature type="region of interest" description="Disordered" evidence="1">
    <location>
        <begin position="1"/>
        <end position="92"/>
    </location>
</feature>
<dbReference type="EMBL" id="CP144746">
    <property type="protein sequence ID" value="WVZ58704.1"/>
    <property type="molecule type" value="Genomic_DNA"/>
</dbReference>
<name>A0AAQ3SQD1_PASNO</name>
<dbReference type="Proteomes" id="UP001341281">
    <property type="component" value="Chromosome 02"/>
</dbReference>
<reference evidence="2 3" key="1">
    <citation type="submission" date="2024-02" db="EMBL/GenBank/DDBJ databases">
        <title>High-quality chromosome-scale genome assembly of Pensacola bahiagrass (Paspalum notatum Flugge var. saurae).</title>
        <authorList>
            <person name="Vega J.M."/>
            <person name="Podio M."/>
            <person name="Orjuela J."/>
            <person name="Siena L.A."/>
            <person name="Pessino S.C."/>
            <person name="Combes M.C."/>
            <person name="Mariac C."/>
            <person name="Albertini E."/>
            <person name="Pupilli F."/>
            <person name="Ortiz J.P.A."/>
            <person name="Leblanc O."/>
        </authorList>
    </citation>
    <scope>NUCLEOTIDE SEQUENCE [LARGE SCALE GENOMIC DNA]</scope>
    <source>
        <strain evidence="2">R1</strain>
        <tissue evidence="2">Leaf</tissue>
    </source>
</reference>
<gene>
    <name evidence="2" type="ORF">U9M48_008945</name>
</gene>
<proteinExistence type="predicted"/>
<evidence type="ECO:0000313" key="3">
    <source>
        <dbReference type="Proteomes" id="UP001341281"/>
    </source>
</evidence>
<protein>
    <submittedName>
        <fullName evidence="2">Uncharacterized protein</fullName>
    </submittedName>
</protein>
<feature type="compositionally biased region" description="Basic and acidic residues" evidence="1">
    <location>
        <begin position="23"/>
        <end position="50"/>
    </location>
</feature>
<feature type="compositionally biased region" description="Low complexity" evidence="1">
    <location>
        <begin position="81"/>
        <end position="91"/>
    </location>
</feature>
<keyword evidence="3" id="KW-1185">Reference proteome</keyword>
<sequence length="159" mass="18632">METEDEEKVPGEEVATTAVRLGHGREVERRQGGTARRRMEERRWPVEARRRQWRRRAAEKRRRRRRSSGGGAARRRPKQPLPRLHIPPLLLVAPSPNGRPFPFFSRGNRRGKAPWSSLPCPWRPFSSLNLSQLQDAKRTAHDKLFALRINVCEQQQEYL</sequence>
<dbReference type="EMBL" id="CP144746">
    <property type="protein sequence ID" value="WVZ58703.1"/>
    <property type="molecule type" value="Genomic_DNA"/>
</dbReference>
<dbReference type="AlphaFoldDB" id="A0AAQ3SQD1"/>
<evidence type="ECO:0000313" key="2">
    <source>
        <dbReference type="EMBL" id="WVZ58703.1"/>
    </source>
</evidence>
<feature type="compositionally biased region" description="Basic residues" evidence="1">
    <location>
        <begin position="51"/>
        <end position="78"/>
    </location>
</feature>